<dbReference type="GO" id="GO:0046872">
    <property type="term" value="F:metal ion binding"/>
    <property type="evidence" value="ECO:0007669"/>
    <property type="project" value="UniProtKB-KW"/>
</dbReference>
<evidence type="ECO:0000313" key="9">
    <source>
        <dbReference type="Proteomes" id="UP000285610"/>
    </source>
</evidence>
<dbReference type="AlphaFoldDB" id="A0A415SAV5"/>
<name>A0A415SAV5_MEDGN</name>
<accession>A0A415SAV5</accession>
<dbReference type="GO" id="GO:0008237">
    <property type="term" value="F:metallopeptidase activity"/>
    <property type="evidence" value="ECO:0007669"/>
    <property type="project" value="UniProtKB-KW"/>
</dbReference>
<dbReference type="Proteomes" id="UP000285610">
    <property type="component" value="Unassembled WGS sequence"/>
</dbReference>
<evidence type="ECO:0000313" key="8">
    <source>
        <dbReference type="EMBL" id="RHM77647.1"/>
    </source>
</evidence>
<organism evidence="8 9">
    <name type="scientific">Mediterraneibacter gnavus</name>
    <name type="common">Ruminococcus gnavus</name>
    <dbReference type="NCBI Taxonomy" id="33038"/>
    <lineage>
        <taxon>Bacteria</taxon>
        <taxon>Bacillati</taxon>
        <taxon>Bacillota</taxon>
        <taxon>Clostridia</taxon>
        <taxon>Lachnospirales</taxon>
        <taxon>Lachnospiraceae</taxon>
        <taxon>Mediterraneibacter</taxon>
    </lineage>
</organism>
<proteinExistence type="predicted"/>
<evidence type="ECO:0000256" key="4">
    <source>
        <dbReference type="ARBA" id="ARBA00022833"/>
    </source>
</evidence>
<dbReference type="Pfam" id="PF14464">
    <property type="entry name" value="Prok-JAB"/>
    <property type="match status" value="1"/>
</dbReference>
<dbReference type="GO" id="GO:0006508">
    <property type="term" value="P:proteolysis"/>
    <property type="evidence" value="ECO:0007669"/>
    <property type="project" value="UniProtKB-KW"/>
</dbReference>
<sequence length="507" mass="59216">MNDLLGLFDLLEEEKEEKSEKKKTRKNANKKQGKSSKKEKKYALPLYLGAGHLRHLFFDEYEEEWSEDVLRIKLGEVFSELQSLSYEIDVIEEPNQDVVSEEVNTFITIYINYTELTEIEKVQFPAEIRLGEIVIPLSHAESFEEIQEILISEYPEYKDCKFHYLEKERYLLPFMKANAPQGKVYSLPVTVGYLNLKETYTEDMFAESEDISVTEDNIRKIFLKSYPEYKDCGFAYQEEMNLLFPILSKKSNEKPTKISLPVLVRAGGFQLNIEPGDIKGHSSATLDEIRKVLEGIYPEYSKERTEMIYDERHFIIPVLKSSRKGVQIQSIKPGWKHELYTDQYGEQWRKETTPFGIFSANLSQKGSTQFEFLIPKIPYYFLEKIIEIFEAEPHKECAVQIFYSLDKKQYELHIPEQYVTAASVVFYRNTEKESEKILVMDVHSHGQYPAFFSMIDDGDEKGIRLYMVIGNMDKKNHTYKIRAGMAGIFGDLEMDEIFEKEGKLCIK</sequence>
<evidence type="ECO:0000256" key="1">
    <source>
        <dbReference type="ARBA" id="ARBA00022670"/>
    </source>
</evidence>
<keyword evidence="3" id="KW-0378">Hydrolase</keyword>
<evidence type="ECO:0000256" key="5">
    <source>
        <dbReference type="ARBA" id="ARBA00023049"/>
    </source>
</evidence>
<keyword evidence="1" id="KW-0645">Protease</keyword>
<feature type="region of interest" description="Disordered" evidence="6">
    <location>
        <begin position="14"/>
        <end position="37"/>
    </location>
</feature>
<dbReference type="RefSeq" id="WP_044987930.1">
    <property type="nucleotide sequence ID" value="NZ_JBCPGC010000056.1"/>
</dbReference>
<keyword evidence="2" id="KW-0479">Metal-binding</keyword>
<comment type="caution">
    <text evidence="8">The sequence shown here is derived from an EMBL/GenBank/DDBJ whole genome shotgun (WGS) entry which is preliminary data.</text>
</comment>
<feature type="compositionally biased region" description="Basic residues" evidence="6">
    <location>
        <begin position="21"/>
        <end position="37"/>
    </location>
</feature>
<evidence type="ECO:0000256" key="6">
    <source>
        <dbReference type="SAM" id="MobiDB-lite"/>
    </source>
</evidence>
<keyword evidence="4" id="KW-0862">Zinc</keyword>
<keyword evidence="5" id="KW-0482">Metalloprotease</keyword>
<protein>
    <recommendedName>
        <fullName evidence="7">JAB domain-containing protein</fullName>
    </recommendedName>
</protein>
<evidence type="ECO:0000256" key="3">
    <source>
        <dbReference type="ARBA" id="ARBA00022801"/>
    </source>
</evidence>
<feature type="domain" description="JAB" evidence="7">
    <location>
        <begin position="425"/>
        <end position="472"/>
    </location>
</feature>
<gene>
    <name evidence="8" type="ORF">DWZ50_06795</name>
</gene>
<dbReference type="EMBL" id="QRQE01000013">
    <property type="protein sequence ID" value="RHM77647.1"/>
    <property type="molecule type" value="Genomic_DNA"/>
</dbReference>
<evidence type="ECO:0000256" key="2">
    <source>
        <dbReference type="ARBA" id="ARBA00022723"/>
    </source>
</evidence>
<evidence type="ECO:0000259" key="7">
    <source>
        <dbReference type="Pfam" id="PF14464"/>
    </source>
</evidence>
<reference evidence="8 9" key="1">
    <citation type="submission" date="2018-08" db="EMBL/GenBank/DDBJ databases">
        <title>A genome reference for cultivated species of the human gut microbiota.</title>
        <authorList>
            <person name="Zou Y."/>
            <person name="Xue W."/>
            <person name="Luo G."/>
        </authorList>
    </citation>
    <scope>NUCLEOTIDE SEQUENCE [LARGE SCALE GENOMIC DNA]</scope>
    <source>
        <strain evidence="8 9">AF33-12</strain>
    </source>
</reference>
<dbReference type="InterPro" id="IPR028090">
    <property type="entry name" value="JAB_dom_prok"/>
</dbReference>